<proteinExistence type="predicted"/>
<sequence length="84" mass="8946">MCVDERCLTNVVSERSTTRMAIADLEVGGSLVPITKQTCSERTATPLPQTSQSKPAITSQQSSSKHSPHTSSQATTKSPNQKTA</sequence>
<feature type="compositionally biased region" description="Polar residues" evidence="1">
    <location>
        <begin position="39"/>
        <end position="57"/>
    </location>
</feature>
<accession>A0A6G1L9V6</accession>
<protein>
    <submittedName>
        <fullName evidence="2">Uncharacterized protein</fullName>
    </submittedName>
</protein>
<evidence type="ECO:0000313" key="2">
    <source>
        <dbReference type="EMBL" id="KAF2769657.1"/>
    </source>
</evidence>
<dbReference type="Proteomes" id="UP000799436">
    <property type="component" value="Unassembled WGS sequence"/>
</dbReference>
<dbReference type="EMBL" id="ML995832">
    <property type="protein sequence ID" value="KAF2769657.1"/>
    <property type="molecule type" value="Genomic_DNA"/>
</dbReference>
<reference evidence="2" key="1">
    <citation type="journal article" date="2020" name="Stud. Mycol.">
        <title>101 Dothideomycetes genomes: a test case for predicting lifestyles and emergence of pathogens.</title>
        <authorList>
            <person name="Haridas S."/>
            <person name="Albert R."/>
            <person name="Binder M."/>
            <person name="Bloem J."/>
            <person name="Labutti K."/>
            <person name="Salamov A."/>
            <person name="Andreopoulos B."/>
            <person name="Baker S."/>
            <person name="Barry K."/>
            <person name="Bills G."/>
            <person name="Bluhm B."/>
            <person name="Cannon C."/>
            <person name="Castanera R."/>
            <person name="Culley D."/>
            <person name="Daum C."/>
            <person name="Ezra D."/>
            <person name="Gonzalez J."/>
            <person name="Henrissat B."/>
            <person name="Kuo A."/>
            <person name="Liang C."/>
            <person name="Lipzen A."/>
            <person name="Lutzoni F."/>
            <person name="Magnuson J."/>
            <person name="Mondo S."/>
            <person name="Nolan M."/>
            <person name="Ohm R."/>
            <person name="Pangilinan J."/>
            <person name="Park H.-J."/>
            <person name="Ramirez L."/>
            <person name="Alfaro M."/>
            <person name="Sun H."/>
            <person name="Tritt A."/>
            <person name="Yoshinaga Y."/>
            <person name="Zwiers L.-H."/>
            <person name="Turgeon B."/>
            <person name="Goodwin S."/>
            <person name="Spatafora J."/>
            <person name="Crous P."/>
            <person name="Grigoriev I."/>
        </authorList>
    </citation>
    <scope>NUCLEOTIDE SEQUENCE</scope>
    <source>
        <strain evidence="2">CBS 116005</strain>
    </source>
</reference>
<feature type="compositionally biased region" description="Low complexity" evidence="1">
    <location>
        <begin position="58"/>
        <end position="73"/>
    </location>
</feature>
<organism evidence="2 3">
    <name type="scientific">Teratosphaeria nubilosa</name>
    <dbReference type="NCBI Taxonomy" id="161662"/>
    <lineage>
        <taxon>Eukaryota</taxon>
        <taxon>Fungi</taxon>
        <taxon>Dikarya</taxon>
        <taxon>Ascomycota</taxon>
        <taxon>Pezizomycotina</taxon>
        <taxon>Dothideomycetes</taxon>
        <taxon>Dothideomycetidae</taxon>
        <taxon>Mycosphaerellales</taxon>
        <taxon>Teratosphaeriaceae</taxon>
        <taxon>Teratosphaeria</taxon>
    </lineage>
</organism>
<evidence type="ECO:0000256" key="1">
    <source>
        <dbReference type="SAM" id="MobiDB-lite"/>
    </source>
</evidence>
<gene>
    <name evidence="2" type="ORF">EJ03DRAFT_90929</name>
</gene>
<feature type="region of interest" description="Disordered" evidence="1">
    <location>
        <begin position="39"/>
        <end position="84"/>
    </location>
</feature>
<name>A0A6G1L9V6_9PEZI</name>
<dbReference type="AlphaFoldDB" id="A0A6G1L9V6"/>
<keyword evidence="3" id="KW-1185">Reference proteome</keyword>
<evidence type="ECO:0000313" key="3">
    <source>
        <dbReference type="Proteomes" id="UP000799436"/>
    </source>
</evidence>
<feature type="compositionally biased region" description="Polar residues" evidence="1">
    <location>
        <begin position="74"/>
        <end position="84"/>
    </location>
</feature>